<feature type="compositionally biased region" description="Polar residues" evidence="1">
    <location>
        <begin position="8"/>
        <end position="17"/>
    </location>
</feature>
<keyword evidence="3" id="KW-1185">Reference proteome</keyword>
<reference evidence="2" key="1">
    <citation type="submission" date="2018-11" db="EMBL/GenBank/DDBJ databases">
        <authorList>
            <person name="Grassa J C."/>
        </authorList>
    </citation>
    <scope>NUCLEOTIDE SEQUENCE [LARGE SCALE GENOMIC DNA]</scope>
</reference>
<feature type="compositionally biased region" description="Basic and acidic residues" evidence="1">
    <location>
        <begin position="18"/>
        <end position="45"/>
    </location>
</feature>
<evidence type="ECO:0000256" key="1">
    <source>
        <dbReference type="SAM" id="MobiDB-lite"/>
    </source>
</evidence>
<name>A0A803NLE6_CANSA</name>
<organism evidence="2 3">
    <name type="scientific">Cannabis sativa</name>
    <name type="common">Hemp</name>
    <name type="synonym">Marijuana</name>
    <dbReference type="NCBI Taxonomy" id="3483"/>
    <lineage>
        <taxon>Eukaryota</taxon>
        <taxon>Viridiplantae</taxon>
        <taxon>Streptophyta</taxon>
        <taxon>Embryophyta</taxon>
        <taxon>Tracheophyta</taxon>
        <taxon>Spermatophyta</taxon>
        <taxon>Magnoliopsida</taxon>
        <taxon>eudicotyledons</taxon>
        <taxon>Gunneridae</taxon>
        <taxon>Pentapetalae</taxon>
        <taxon>rosids</taxon>
        <taxon>fabids</taxon>
        <taxon>Rosales</taxon>
        <taxon>Cannabaceae</taxon>
        <taxon>Cannabis</taxon>
    </lineage>
</organism>
<accession>A0A803NLE6</accession>
<dbReference type="Proteomes" id="UP000596661">
    <property type="component" value="Chromosome 1"/>
</dbReference>
<dbReference type="EMBL" id="UZAU01000073">
    <property type="status" value="NOT_ANNOTATED_CDS"/>
    <property type="molecule type" value="Genomic_DNA"/>
</dbReference>
<proteinExistence type="predicted"/>
<dbReference type="Gramene" id="evm.model.01.2498">
    <property type="protein sequence ID" value="cds.evm.model.01.2498"/>
    <property type="gene ID" value="evm.TU.01.2498"/>
</dbReference>
<reference evidence="2" key="2">
    <citation type="submission" date="2021-03" db="UniProtKB">
        <authorList>
            <consortium name="EnsemblPlants"/>
        </authorList>
    </citation>
    <scope>IDENTIFICATION</scope>
</reference>
<evidence type="ECO:0000313" key="2">
    <source>
        <dbReference type="EnsemblPlants" id="cds.evm.model.01.2498"/>
    </source>
</evidence>
<dbReference type="EnsemblPlants" id="evm.model.01.2498">
    <property type="protein sequence ID" value="cds.evm.model.01.2498"/>
    <property type="gene ID" value="evm.TU.01.2498"/>
</dbReference>
<protein>
    <submittedName>
        <fullName evidence="2">Uncharacterized protein</fullName>
    </submittedName>
</protein>
<dbReference type="AlphaFoldDB" id="A0A803NLE6"/>
<feature type="region of interest" description="Disordered" evidence="1">
    <location>
        <begin position="1"/>
        <end position="45"/>
    </location>
</feature>
<evidence type="ECO:0000313" key="3">
    <source>
        <dbReference type="Proteomes" id="UP000596661"/>
    </source>
</evidence>
<sequence>MAKKKISSSKLTSVSRTTEGDFGRLKQTELELHSNQEGFDRQREKEIDVDIEDDQDTLETDFLALVRSSRPRESSLSVEIVVILTTILHA</sequence>